<dbReference type="FunFam" id="3.40.50.300:FF:001091">
    <property type="entry name" value="Probable disease resistance protein At1g61300"/>
    <property type="match status" value="1"/>
</dbReference>
<sequence length="1076" mass="122292">MTSILLDCANNIVGRLTNLIIDETRNVCCFNCIVDDFEKEKPALEAKWKTICKDVEDARRNTEEIHDDVTHWQGEAEKVINEDTKAKKACFWGWCPNCIWRYHRGKELTQMTNDITRLKGTTFDRVGRAPHLSGIESHSSQSFIHFESRDLEYKQVLDAMADEDTYIIALQGMGGTGKTTLAKEVGRKLEKSGKFDHVIFTTVSDAPDIKKIQDSIAGPLGLSLKDKNEWERRNTLRQRLTDREKILVMLDDVWEPISFEEIGIPSGENHNNCKVLLTSRNVSVCNSMGCPRPIQLGLLSDQDAWILFRKHAGVDDVLSKNFQDKGQEITNECKNLPVAIAAIASTLKNRPLEEWDAALTALRNPMPMLDVDENLRNIYRSLRYSYENMKSEIAKRFFLLLSIFPADTEVPIELLTKFGIGAGFFGEVDKYSEARSQVLSVKNKLINSCLWLDAENNCVKLHDLIRDVALWIANGDIQFIALSEKKRKALANKEMRIKYLCCKDLQVGDMESFPSWFDGSKLEFLLISMEASDPVEVPNTFFEKMTRLGVLYLTHDDTSKLPLTLSISDKSLTNIRTLVLADWELGDISFLVILPRLEILSLSSCSIRELPIAITKLEKLRLLEMEDCEIERNNPFEVIERCLQLEELYFVDNKLLILDTTDEVEAIHHLNTTFPTLNRYCLQRNSAVRDSRSKVVCLPNIEALVSEATFKALVQGAEVLQLEEIEGEWRNLIPEIVPMEGNGMNDLIELSLESCSEVQCLVNTKHHYSAAPNVFSKLVALDLVNMDSLEELCIGPIPSEFLKSLQRLNIEQCKNLREQLNKLDLRHLKILELVSCPKWASLFPPFTARSLVLLEELRIRKCDQLTNIIAGEGSKDKKKERLDGKNDHKSDGSVFPKLKILEIKKCDRLECILSVLSPVDIPILETITIVDCGELKHMFGGCQHEDQDVVLGSLQEMELRGLSNFTCISIECYPLTSSSSKKRSFSRIGSKAKQINLSKRKMIFQSYLCCGRRRNEGKLRNDTSIKMPAVSMTAQIDRSTSSVKCSLSVFLFYLLYIFTTTFYLTTIPTLNISIEI</sequence>
<evidence type="ECO:0000259" key="8">
    <source>
        <dbReference type="Pfam" id="PF00931"/>
    </source>
</evidence>
<evidence type="ECO:0000256" key="4">
    <source>
        <dbReference type="ARBA" id="ARBA00022741"/>
    </source>
</evidence>
<keyword evidence="5" id="KW-0611">Plant defense</keyword>
<keyword evidence="9" id="KW-1185">Reference proteome</keyword>
<dbReference type="InterPro" id="IPR036388">
    <property type="entry name" value="WH-like_DNA-bd_sf"/>
</dbReference>
<proteinExistence type="inferred from homology"/>
<feature type="domain" description="NB-ARC" evidence="8">
    <location>
        <begin position="155"/>
        <end position="313"/>
    </location>
</feature>
<dbReference type="Gene3D" id="3.40.50.300">
    <property type="entry name" value="P-loop containing nucleotide triphosphate hydrolases"/>
    <property type="match status" value="1"/>
</dbReference>
<evidence type="ECO:0000256" key="2">
    <source>
        <dbReference type="ARBA" id="ARBA00022614"/>
    </source>
</evidence>
<evidence type="ECO:0000256" key="6">
    <source>
        <dbReference type="ARBA" id="ARBA00022840"/>
    </source>
</evidence>
<evidence type="ECO:0000256" key="5">
    <source>
        <dbReference type="ARBA" id="ARBA00022821"/>
    </source>
</evidence>
<dbReference type="Pfam" id="PF00931">
    <property type="entry name" value="NB-ARC"/>
    <property type="match status" value="1"/>
</dbReference>
<accession>A0A8B8KH35</accession>
<dbReference type="InterPro" id="IPR002182">
    <property type="entry name" value="NB-ARC"/>
</dbReference>
<keyword evidence="7" id="KW-0812">Transmembrane</keyword>
<organism evidence="9 10">
    <name type="scientific">Abrus precatorius</name>
    <name type="common">Indian licorice</name>
    <name type="synonym">Glycine abrus</name>
    <dbReference type="NCBI Taxonomy" id="3816"/>
    <lineage>
        <taxon>Eukaryota</taxon>
        <taxon>Viridiplantae</taxon>
        <taxon>Streptophyta</taxon>
        <taxon>Embryophyta</taxon>
        <taxon>Tracheophyta</taxon>
        <taxon>Spermatophyta</taxon>
        <taxon>Magnoliopsida</taxon>
        <taxon>eudicotyledons</taxon>
        <taxon>Gunneridae</taxon>
        <taxon>Pentapetalae</taxon>
        <taxon>rosids</taxon>
        <taxon>fabids</taxon>
        <taxon>Fabales</taxon>
        <taxon>Fabaceae</taxon>
        <taxon>Papilionoideae</taxon>
        <taxon>50 kb inversion clade</taxon>
        <taxon>NPAAA clade</taxon>
        <taxon>indigoferoid/millettioid clade</taxon>
        <taxon>Abreae</taxon>
        <taxon>Abrus</taxon>
    </lineage>
</organism>
<keyword evidence="7" id="KW-0472">Membrane</keyword>
<dbReference type="GO" id="GO:0005524">
    <property type="term" value="F:ATP binding"/>
    <property type="evidence" value="ECO:0007669"/>
    <property type="project" value="UniProtKB-KW"/>
</dbReference>
<dbReference type="InterPro" id="IPR050905">
    <property type="entry name" value="Plant_NBS-LRR"/>
</dbReference>
<keyword evidence="4" id="KW-0547">Nucleotide-binding</keyword>
<dbReference type="OrthoDB" id="1399370at2759"/>
<gene>
    <name evidence="10" type="primary">LOC113855693</name>
</gene>
<feature type="transmembrane region" description="Helical" evidence="7">
    <location>
        <begin position="1050"/>
        <end position="1070"/>
    </location>
</feature>
<dbReference type="Gene3D" id="1.10.10.10">
    <property type="entry name" value="Winged helix-like DNA-binding domain superfamily/Winged helix DNA-binding domain"/>
    <property type="match status" value="1"/>
</dbReference>
<comment type="similarity">
    <text evidence="1">Belongs to the disease resistance NB-LRR family.</text>
</comment>
<keyword evidence="3" id="KW-0677">Repeat</keyword>
<dbReference type="KEGG" id="aprc:113855693"/>
<evidence type="ECO:0000256" key="1">
    <source>
        <dbReference type="ARBA" id="ARBA00008894"/>
    </source>
</evidence>
<dbReference type="Gene3D" id="1.10.8.430">
    <property type="entry name" value="Helical domain of apoptotic protease-activating factors"/>
    <property type="match status" value="1"/>
</dbReference>
<dbReference type="InterPro" id="IPR032675">
    <property type="entry name" value="LRR_dom_sf"/>
</dbReference>
<dbReference type="SUPFAM" id="SSF52540">
    <property type="entry name" value="P-loop containing nucleoside triphosphate hydrolases"/>
    <property type="match status" value="1"/>
</dbReference>
<evidence type="ECO:0000313" key="9">
    <source>
        <dbReference type="Proteomes" id="UP000694853"/>
    </source>
</evidence>
<dbReference type="InterPro" id="IPR042197">
    <property type="entry name" value="Apaf_helical"/>
</dbReference>
<keyword evidence="7" id="KW-1133">Transmembrane helix</keyword>
<reference evidence="9" key="1">
    <citation type="journal article" date="2019" name="Toxins">
        <title>Detection of Abrin-Like and Prepropulchellin-Like Toxin Genes and Transcripts Using Whole Genome Sequencing and Full-Length Transcript Sequencing of Abrus precatorius.</title>
        <authorList>
            <person name="Hovde B.T."/>
            <person name="Daligault H.E."/>
            <person name="Hanschen E.R."/>
            <person name="Kunde Y.A."/>
            <person name="Johnson M.B."/>
            <person name="Starkenburg S.R."/>
            <person name="Johnson S.L."/>
        </authorList>
    </citation>
    <scope>NUCLEOTIDE SEQUENCE [LARGE SCALE GENOMIC DNA]</scope>
</reference>
<dbReference type="SUPFAM" id="SSF52058">
    <property type="entry name" value="L domain-like"/>
    <property type="match status" value="1"/>
</dbReference>
<evidence type="ECO:0000256" key="7">
    <source>
        <dbReference type="SAM" id="Phobius"/>
    </source>
</evidence>
<dbReference type="AlphaFoldDB" id="A0A8B8KH35"/>
<dbReference type="RefSeq" id="XP_027343125.1">
    <property type="nucleotide sequence ID" value="XM_027487324.1"/>
</dbReference>
<dbReference type="GO" id="GO:0006952">
    <property type="term" value="P:defense response"/>
    <property type="evidence" value="ECO:0007669"/>
    <property type="project" value="UniProtKB-KW"/>
</dbReference>
<reference evidence="10" key="2">
    <citation type="submission" date="2025-08" db="UniProtKB">
        <authorList>
            <consortium name="RefSeq"/>
        </authorList>
    </citation>
    <scope>IDENTIFICATION</scope>
    <source>
        <tissue evidence="10">Young leaves</tissue>
    </source>
</reference>
<protein>
    <submittedName>
        <fullName evidence="10">Probable disease resistance protein At1g61300</fullName>
    </submittedName>
</protein>
<evidence type="ECO:0000313" key="10">
    <source>
        <dbReference type="RefSeq" id="XP_027343125.1"/>
    </source>
</evidence>
<dbReference type="GeneID" id="113855693"/>
<keyword evidence="6" id="KW-0067">ATP-binding</keyword>
<name>A0A8B8KH35_ABRPR</name>
<dbReference type="GO" id="GO:0043531">
    <property type="term" value="F:ADP binding"/>
    <property type="evidence" value="ECO:0007669"/>
    <property type="project" value="InterPro"/>
</dbReference>
<dbReference type="PRINTS" id="PR00364">
    <property type="entry name" value="DISEASERSIST"/>
</dbReference>
<evidence type="ECO:0000256" key="3">
    <source>
        <dbReference type="ARBA" id="ARBA00022737"/>
    </source>
</evidence>
<dbReference type="Gene3D" id="3.80.10.10">
    <property type="entry name" value="Ribonuclease Inhibitor"/>
    <property type="match status" value="2"/>
</dbReference>
<keyword evidence="2" id="KW-0433">Leucine-rich repeat</keyword>
<dbReference type="PANTHER" id="PTHR33463:SF105">
    <property type="entry name" value="AND NB-ARC DOMAIN DISEASE RESISTANCE PROTEIN, PUTATIVE-RELATED"/>
    <property type="match status" value="1"/>
</dbReference>
<dbReference type="PANTHER" id="PTHR33463">
    <property type="entry name" value="NB-ARC DOMAIN-CONTAINING PROTEIN-RELATED"/>
    <property type="match status" value="1"/>
</dbReference>
<dbReference type="InterPro" id="IPR027417">
    <property type="entry name" value="P-loop_NTPase"/>
</dbReference>
<dbReference type="Proteomes" id="UP000694853">
    <property type="component" value="Unplaced"/>
</dbReference>